<reference evidence="2" key="1">
    <citation type="journal article" date="2022" name="Plant J.">
        <title>Strategies of tolerance reflected in two North American maple genomes.</title>
        <authorList>
            <person name="McEvoy S.L."/>
            <person name="Sezen U.U."/>
            <person name="Trouern-Trend A."/>
            <person name="McMahon S.M."/>
            <person name="Schaberg P.G."/>
            <person name="Yang J."/>
            <person name="Wegrzyn J.L."/>
            <person name="Swenson N.G."/>
        </authorList>
    </citation>
    <scope>NUCLEOTIDE SEQUENCE</scope>
    <source>
        <strain evidence="2">91603</strain>
    </source>
</reference>
<organism evidence="2 3">
    <name type="scientific">Acer negundo</name>
    <name type="common">Box elder</name>
    <dbReference type="NCBI Taxonomy" id="4023"/>
    <lineage>
        <taxon>Eukaryota</taxon>
        <taxon>Viridiplantae</taxon>
        <taxon>Streptophyta</taxon>
        <taxon>Embryophyta</taxon>
        <taxon>Tracheophyta</taxon>
        <taxon>Spermatophyta</taxon>
        <taxon>Magnoliopsida</taxon>
        <taxon>eudicotyledons</taxon>
        <taxon>Gunneridae</taxon>
        <taxon>Pentapetalae</taxon>
        <taxon>rosids</taxon>
        <taxon>malvids</taxon>
        <taxon>Sapindales</taxon>
        <taxon>Sapindaceae</taxon>
        <taxon>Hippocastanoideae</taxon>
        <taxon>Acereae</taxon>
        <taxon>Acer</taxon>
    </lineage>
</organism>
<dbReference type="Proteomes" id="UP001064489">
    <property type="component" value="Chromosome 6"/>
</dbReference>
<dbReference type="InterPro" id="IPR002156">
    <property type="entry name" value="RNaseH_domain"/>
</dbReference>
<dbReference type="Pfam" id="PF13456">
    <property type="entry name" value="RVT_3"/>
    <property type="match status" value="1"/>
</dbReference>
<evidence type="ECO:0000313" key="3">
    <source>
        <dbReference type="Proteomes" id="UP001064489"/>
    </source>
</evidence>
<evidence type="ECO:0000259" key="1">
    <source>
        <dbReference type="Pfam" id="PF13456"/>
    </source>
</evidence>
<dbReference type="GO" id="GO:0004523">
    <property type="term" value="F:RNA-DNA hybrid ribonuclease activity"/>
    <property type="evidence" value="ECO:0007669"/>
    <property type="project" value="InterPro"/>
</dbReference>
<gene>
    <name evidence="2" type="ORF">LWI28_024188</name>
</gene>
<name>A0AAD5P094_ACENE</name>
<reference evidence="2" key="2">
    <citation type="submission" date="2023-02" db="EMBL/GenBank/DDBJ databases">
        <authorList>
            <person name="Swenson N.G."/>
            <person name="Wegrzyn J.L."/>
            <person name="Mcevoy S.L."/>
        </authorList>
    </citation>
    <scope>NUCLEOTIDE SEQUENCE</scope>
    <source>
        <strain evidence="2">91603</strain>
        <tissue evidence="2">Leaf</tissue>
    </source>
</reference>
<feature type="domain" description="RNase H type-1" evidence="1">
    <location>
        <begin position="15"/>
        <end position="70"/>
    </location>
</feature>
<sequence>MKCQLKILLIYASYDLLIAEEVAILRGISLATEARLMSFVIESNALEVVNLINAGVPSSTNIGLVIGEIRGKAS</sequence>
<accession>A0AAD5P094</accession>
<dbReference type="EMBL" id="JAJSOW010000004">
    <property type="protein sequence ID" value="KAI9192527.1"/>
    <property type="molecule type" value="Genomic_DNA"/>
</dbReference>
<dbReference type="GO" id="GO:0003676">
    <property type="term" value="F:nucleic acid binding"/>
    <property type="evidence" value="ECO:0007669"/>
    <property type="project" value="InterPro"/>
</dbReference>
<proteinExistence type="predicted"/>
<comment type="caution">
    <text evidence="2">The sequence shown here is derived from an EMBL/GenBank/DDBJ whole genome shotgun (WGS) entry which is preliminary data.</text>
</comment>
<evidence type="ECO:0000313" key="2">
    <source>
        <dbReference type="EMBL" id="KAI9192527.1"/>
    </source>
</evidence>
<protein>
    <recommendedName>
        <fullName evidence="1">RNase H type-1 domain-containing protein</fullName>
    </recommendedName>
</protein>
<keyword evidence="3" id="KW-1185">Reference proteome</keyword>
<dbReference type="AlphaFoldDB" id="A0AAD5P094"/>